<protein>
    <submittedName>
        <fullName evidence="1">Uncharacterized protein</fullName>
    </submittedName>
</protein>
<evidence type="ECO:0000313" key="2">
    <source>
        <dbReference type="Proteomes" id="UP000188246"/>
    </source>
</evidence>
<reference evidence="1 2" key="1">
    <citation type="journal article" date="2010" name="Int. J. Syst. Evol. Microbiol.">
        <title>Vagococcus penaei sp. nov., isolated from spoilage microbiota of cooked shrimp (Penaeus vannamei).</title>
        <authorList>
            <person name="Jaffres E."/>
            <person name="Prevost H."/>
            <person name="Rossero A."/>
            <person name="Joffraud J.J."/>
            <person name="Dousset X."/>
        </authorList>
    </citation>
    <scope>NUCLEOTIDE SEQUENCE [LARGE SCALE GENOMIC DNA]</scope>
    <source>
        <strain evidence="1 2">CD276</strain>
    </source>
</reference>
<keyword evidence="2" id="KW-1185">Reference proteome</keyword>
<accession>A0A1Q2D3G8</accession>
<gene>
    <name evidence="1" type="ORF">BW732_00565</name>
</gene>
<dbReference type="Proteomes" id="UP000188246">
    <property type="component" value="Chromosome"/>
</dbReference>
<evidence type="ECO:0000313" key="1">
    <source>
        <dbReference type="EMBL" id="AQP52861.1"/>
    </source>
</evidence>
<sequence>MADTNQVNYKNQDLTIRMDEMTETEMYALYQLAIKKNDILTIQKNILTIDNLQPLKSITGHIKGFNEVGLYLENEFIYFTDIKCVTLSKDKKWSDLSKY</sequence>
<dbReference type="RefSeq" id="WP_077274964.1">
    <property type="nucleotide sequence ID" value="NZ_CP019609.1"/>
</dbReference>
<dbReference type="EMBL" id="CP019609">
    <property type="protein sequence ID" value="AQP52861.1"/>
    <property type="molecule type" value="Genomic_DNA"/>
</dbReference>
<name>A0A1Q2D3G8_9ENTE</name>
<dbReference type="KEGG" id="vpi:BW732_00565"/>
<dbReference type="AlphaFoldDB" id="A0A1Q2D3G8"/>
<organism evidence="1 2">
    <name type="scientific">Vagococcus penaei</name>
    <dbReference type="NCBI Taxonomy" id="633807"/>
    <lineage>
        <taxon>Bacteria</taxon>
        <taxon>Bacillati</taxon>
        <taxon>Bacillota</taxon>
        <taxon>Bacilli</taxon>
        <taxon>Lactobacillales</taxon>
        <taxon>Enterococcaceae</taxon>
        <taxon>Vagococcus</taxon>
    </lineage>
</organism>
<proteinExistence type="predicted"/>